<dbReference type="EMBL" id="AJDQ01000012">
    <property type="protein sequence ID" value="EOI53934.1"/>
    <property type="molecule type" value="Genomic_DNA"/>
</dbReference>
<dbReference type="Gene3D" id="1.10.530.10">
    <property type="match status" value="1"/>
</dbReference>
<comment type="caution">
    <text evidence="5">The sequence shown here is derived from an EMBL/GenBank/DDBJ whole genome shotgun (WGS) entry which is preliminary data.</text>
</comment>
<dbReference type="InterPro" id="IPR038765">
    <property type="entry name" value="Papain-like_cys_pep_sf"/>
</dbReference>
<dbReference type="Pfam" id="PF01832">
    <property type="entry name" value="Glucosaminidase"/>
    <property type="match status" value="1"/>
</dbReference>
<feature type="compositionally biased region" description="Low complexity" evidence="3">
    <location>
        <begin position="81"/>
        <end position="183"/>
    </location>
</feature>
<sequence>MKKVIVGICGGLILLSILISLRSGALKAGELTEESSTIDVSVTEASQESVVPSVEESVQAPLIEEGEADVSEAPLLEPDAPEASTETSTSETTPPETSTTTDESAEASSTTESSSISSSSTSSSSSTKPSASSTGSSSKDTTSTSSTQSSSSTIPSTTMSSTGQIQESTSSSAATVPSTSQSQEQTPPPANPAPAAPAQGATGVAERTPETAAPSVQPQSVFAPRAPEAFSETSTLNLPNELKTSDVAQSDLKGFELPLLQRLEHKAHGALIYEGIKQLGVDQAATFDTEQLAQELYQSLFAIDTAGTPEKLSEELTIGSLIYQEKKGQPVILGIYIGDNYYLAAADVKRDKEEKLETTTEETTTKRQAKTTSTATEEEATEGQEATQRQVVVAPLDLEEALLVQALPEVTLTAYGQEVLAAYPAAMAITETARAKAFIETIGDDAQKLGQDYDVFASVMIAQALLESGSGTSTLSLPPNHNLFGVKGTYKGQSVSMATQEDRGNGELYSIDSAFRKYPNYTASLGDYVTLLRSGISGNAGYYQKTWRSNAKNYLRTTSALTGTYATDTSYGQKLNSIIALYHLTRYDQVKVEKGSGVFIKGKEEIPAEYRNLMRYPDYNGIDYNASGSYPVGQCTWYAFNRVNQLGKSVDDYMGNGGEWAAKGKALGYEVSQTPKAGWLISFSPGTAGSDPRYGHVAFVEAVRPEGILISEGNVYGGTIISYRVIDHALATSANISYIKAK</sequence>
<organism evidence="5 7">
    <name type="scientific">Enterococcus gilvus ATCC BAA-350</name>
    <dbReference type="NCBI Taxonomy" id="1158614"/>
    <lineage>
        <taxon>Bacteria</taxon>
        <taxon>Bacillati</taxon>
        <taxon>Bacillota</taxon>
        <taxon>Bacilli</taxon>
        <taxon>Lactobacillales</taxon>
        <taxon>Enterococcaceae</taxon>
        <taxon>Enterococcus</taxon>
    </lineage>
</organism>
<dbReference type="EMBL" id="ASWH01000001">
    <property type="protein sequence ID" value="EOW80791.1"/>
    <property type="molecule type" value="Genomic_DNA"/>
</dbReference>
<reference evidence="6 8" key="2">
    <citation type="submission" date="2013-03" db="EMBL/GenBank/DDBJ databases">
        <title>The Genome Sequence of Enterococcus gilvus ATCC BAA-350 (PacBio/Illumina hybrid assembly).</title>
        <authorList>
            <consortium name="The Broad Institute Genomics Platform"/>
            <consortium name="The Broad Institute Genome Sequencing Center for Infectious Disease"/>
            <person name="Earl A."/>
            <person name="Russ C."/>
            <person name="Gilmore M."/>
            <person name="Surin D."/>
            <person name="Walker B."/>
            <person name="Young S."/>
            <person name="Zeng Q."/>
            <person name="Gargeya S."/>
            <person name="Fitzgerald M."/>
            <person name="Haas B."/>
            <person name="Abouelleil A."/>
            <person name="Allen A.W."/>
            <person name="Alvarado L."/>
            <person name="Arachchi H.M."/>
            <person name="Berlin A.M."/>
            <person name="Chapman S.B."/>
            <person name="Gainer-Dewar J."/>
            <person name="Goldberg J."/>
            <person name="Griggs A."/>
            <person name="Gujja S."/>
            <person name="Hansen M."/>
            <person name="Howarth C."/>
            <person name="Imamovic A."/>
            <person name="Ireland A."/>
            <person name="Larimer J."/>
            <person name="McCowan C."/>
            <person name="Murphy C."/>
            <person name="Pearson M."/>
            <person name="Poon T.W."/>
            <person name="Priest M."/>
            <person name="Roberts A."/>
            <person name="Saif S."/>
            <person name="Shea T."/>
            <person name="Sisk P."/>
            <person name="Sykes S."/>
            <person name="Wortman J."/>
            <person name="Nusbaum C."/>
            <person name="Birren B."/>
        </authorList>
    </citation>
    <scope>NUCLEOTIDE SEQUENCE [LARGE SCALE GENOMIC DNA]</scope>
    <source>
        <strain evidence="6 8">ATCC BAA-350</strain>
    </source>
</reference>
<dbReference type="Proteomes" id="UP000013750">
    <property type="component" value="Unassembled WGS sequence"/>
</dbReference>
<dbReference type="RefSeq" id="WP_010782215.1">
    <property type="nucleotide sequence ID" value="NZ_ASWH01000001.1"/>
</dbReference>
<keyword evidence="2" id="KW-0378">Hydrolase</keyword>
<dbReference type="Gene3D" id="3.90.1720.10">
    <property type="entry name" value="endopeptidase domain like (from Nostoc punctiforme)"/>
    <property type="match status" value="1"/>
</dbReference>
<evidence type="ECO:0000313" key="8">
    <source>
        <dbReference type="Proteomes" id="UP000014160"/>
    </source>
</evidence>
<evidence type="ECO:0000256" key="1">
    <source>
        <dbReference type="ARBA" id="ARBA00010266"/>
    </source>
</evidence>
<protein>
    <recommendedName>
        <fullName evidence="4">Peptidase C51 domain-containing protein</fullName>
    </recommendedName>
</protein>
<dbReference type="PANTHER" id="PTHR33308">
    <property type="entry name" value="PEPTIDOGLYCAN HYDROLASE FLGJ"/>
    <property type="match status" value="1"/>
</dbReference>
<dbReference type="eggNOG" id="COG3942">
    <property type="taxonomic scope" value="Bacteria"/>
</dbReference>
<evidence type="ECO:0000313" key="5">
    <source>
        <dbReference type="EMBL" id="EOI53934.1"/>
    </source>
</evidence>
<reference evidence="5 7" key="1">
    <citation type="submission" date="2013-02" db="EMBL/GenBank/DDBJ databases">
        <title>The Genome Sequence of Enterococcus gilvus ATCC BAA-350.</title>
        <authorList>
            <consortium name="The Broad Institute Genome Sequencing Platform"/>
            <consortium name="The Broad Institute Genome Sequencing Center for Infectious Disease"/>
            <person name="Earl A.M."/>
            <person name="Gilmore M.S."/>
            <person name="Lebreton F."/>
            <person name="Walker B."/>
            <person name="Young S.K."/>
            <person name="Zeng Q."/>
            <person name="Gargeya S."/>
            <person name="Fitzgerald M."/>
            <person name="Haas B."/>
            <person name="Abouelleil A."/>
            <person name="Alvarado L."/>
            <person name="Arachchi H.M."/>
            <person name="Berlin A.M."/>
            <person name="Chapman S.B."/>
            <person name="Dewar J."/>
            <person name="Goldberg J."/>
            <person name="Griggs A."/>
            <person name="Gujja S."/>
            <person name="Hansen M."/>
            <person name="Howarth C."/>
            <person name="Imamovic A."/>
            <person name="Larimer J."/>
            <person name="McCowan C."/>
            <person name="Murphy C."/>
            <person name="Neiman D."/>
            <person name="Pearson M."/>
            <person name="Priest M."/>
            <person name="Roberts A."/>
            <person name="Saif S."/>
            <person name="Shea T."/>
            <person name="Sisk P."/>
            <person name="Sykes S."/>
            <person name="Wortman J."/>
            <person name="Nusbaum C."/>
            <person name="Birren B."/>
        </authorList>
    </citation>
    <scope>NUCLEOTIDE SEQUENCE [LARGE SCALE GENOMIC DNA]</scope>
    <source>
        <strain evidence="5 7">ATCC BAA-350</strain>
    </source>
</reference>
<dbReference type="AlphaFoldDB" id="R2XGH3"/>
<dbReference type="InterPro" id="IPR002901">
    <property type="entry name" value="MGlyc_endo_b_GlcNAc-like_dom"/>
</dbReference>
<dbReference type="InterPro" id="IPR051056">
    <property type="entry name" value="Glycosyl_Hydrolase_73"/>
</dbReference>
<dbReference type="InterPro" id="IPR007921">
    <property type="entry name" value="CHAP_dom"/>
</dbReference>
<feature type="domain" description="Peptidase C51" evidence="4">
    <location>
        <begin position="610"/>
        <end position="740"/>
    </location>
</feature>
<accession>R2XGH3</accession>
<name>R2XGH3_9ENTE</name>
<proteinExistence type="inferred from homology"/>
<feature type="region of interest" description="Disordered" evidence="3">
    <location>
        <begin position="66"/>
        <end position="221"/>
    </location>
</feature>
<dbReference type="Proteomes" id="UP000014160">
    <property type="component" value="Unassembled WGS sequence"/>
</dbReference>
<dbReference type="SMART" id="SM00047">
    <property type="entry name" value="LYZ2"/>
    <property type="match status" value="1"/>
</dbReference>
<keyword evidence="8" id="KW-1185">Reference proteome</keyword>
<comment type="similarity">
    <text evidence="1">Belongs to the glycosyl hydrolase 73 family.</text>
</comment>
<evidence type="ECO:0000256" key="3">
    <source>
        <dbReference type="SAM" id="MobiDB-lite"/>
    </source>
</evidence>
<evidence type="ECO:0000259" key="4">
    <source>
        <dbReference type="PROSITE" id="PS50911"/>
    </source>
</evidence>
<dbReference type="OrthoDB" id="977752at2"/>
<dbReference type="eggNOG" id="COG1705">
    <property type="taxonomic scope" value="Bacteria"/>
</dbReference>
<evidence type="ECO:0000313" key="7">
    <source>
        <dbReference type="Proteomes" id="UP000013750"/>
    </source>
</evidence>
<gene>
    <name evidence="6" type="ORF">I592_00075</name>
    <name evidence="5" type="ORF">UKC_03887</name>
</gene>
<dbReference type="PANTHER" id="PTHR33308:SF9">
    <property type="entry name" value="PEPTIDOGLYCAN HYDROLASE FLGJ"/>
    <property type="match status" value="1"/>
</dbReference>
<feature type="compositionally biased region" description="Pro residues" evidence="3">
    <location>
        <begin position="186"/>
        <end position="195"/>
    </location>
</feature>
<dbReference type="Gene3D" id="4.10.80.30">
    <property type="entry name" value="DNA polymerase, domain 6"/>
    <property type="match status" value="1"/>
</dbReference>
<dbReference type="HOGENOM" id="CLU_017855_0_1_9"/>
<evidence type="ECO:0000313" key="6">
    <source>
        <dbReference type="EMBL" id="EOW80791.1"/>
    </source>
</evidence>
<dbReference type="GO" id="GO:0004040">
    <property type="term" value="F:amidase activity"/>
    <property type="evidence" value="ECO:0007669"/>
    <property type="project" value="InterPro"/>
</dbReference>
<dbReference type="PROSITE" id="PS50911">
    <property type="entry name" value="CHAP"/>
    <property type="match status" value="1"/>
</dbReference>
<feature type="region of interest" description="Disordered" evidence="3">
    <location>
        <begin position="352"/>
        <end position="387"/>
    </location>
</feature>
<dbReference type="SUPFAM" id="SSF54001">
    <property type="entry name" value="Cysteine proteinases"/>
    <property type="match status" value="1"/>
</dbReference>
<dbReference type="Pfam" id="PF05257">
    <property type="entry name" value="CHAP"/>
    <property type="match status" value="1"/>
</dbReference>
<evidence type="ECO:0000256" key="2">
    <source>
        <dbReference type="ARBA" id="ARBA00022801"/>
    </source>
</evidence>
<dbReference type="PATRIC" id="fig|1158614.3.peg.3880"/>